<feature type="region of interest" description="Disordered" evidence="1">
    <location>
        <begin position="53"/>
        <end position="90"/>
    </location>
</feature>
<evidence type="ECO:0000313" key="3">
    <source>
        <dbReference type="Proteomes" id="UP001437256"/>
    </source>
</evidence>
<feature type="compositionally biased region" description="Low complexity" evidence="1">
    <location>
        <begin position="595"/>
        <end position="608"/>
    </location>
</feature>
<protein>
    <recommendedName>
        <fullName evidence="4">Mob1/phocein</fullName>
    </recommendedName>
</protein>
<dbReference type="SMART" id="SM01388">
    <property type="entry name" value="Mob1_phocein"/>
    <property type="match status" value="1"/>
</dbReference>
<feature type="compositionally biased region" description="Basic and acidic residues" evidence="1">
    <location>
        <begin position="290"/>
        <end position="306"/>
    </location>
</feature>
<sequence>MQRPLRGSRISSFYPVKSLPQLSSLDSAFQLQEYISLLIRSDVHDVERIIEIPGKAAKDDKPSTEPKENDTKPAEEKTDDASSPAEGKEVKDATVDEYCWIYEHLRRLAQDLSHPLITMLQQECNRASCPEMKAGEWLYLCVAHGNDGAMEQCCAIDYILHTIDSATALLNSPRAFPSRLAIPQTSHRHFSSLARRLGRVFAHAYYHHREVFEQAEAESSLYKRFLRLTERFGLVPREFLVIPGSGEPSAYETRGGPLEDTEGDRSGGKVILGKEIPYEQAYPTWSRAPPPEREEPAQTESQETHSSDSPLDPELSLASGGGPPGLSTSTSPSPPGSGFARTGRSRTDTMVLHPPKEDKEPSSPPVNPSIPDTESPDTSSSSQPETSSSSASLSEPESPATTAAPDSVEPTESTEQVVEEEVKEDAEVTKQDDAPTTTPSDAESPEADRVEEPEVTPSSSITVAPSSEEETVEAEIASSEVPVEAKSASGDAPVEEAQSESAEETQEQAAGEEAQEQKVGKTEAVEPSSSSAETKAPEEEEETKAEGGNDVVEDAPTEEAEEAEEDAKVADTDAETSKVSEDKKEDSKEEEVKVVDFGAATDAAAASDPAKEEEKESKAETKEEEKEKDKESS</sequence>
<feature type="compositionally biased region" description="Basic and acidic residues" evidence="1">
    <location>
        <begin position="609"/>
        <end position="633"/>
    </location>
</feature>
<dbReference type="InterPro" id="IPR036703">
    <property type="entry name" value="MOB_kinase_act_sf"/>
</dbReference>
<feature type="compositionally biased region" description="Polar residues" evidence="1">
    <location>
        <begin position="456"/>
        <end position="465"/>
    </location>
</feature>
<accession>A0ABR2ZKC8</accession>
<feature type="compositionally biased region" description="Low complexity" evidence="1">
    <location>
        <begin position="307"/>
        <end position="318"/>
    </location>
</feature>
<name>A0ABR2ZKC8_9AGAR</name>
<reference evidence="2 3" key="1">
    <citation type="submission" date="2024-05" db="EMBL/GenBank/DDBJ databases">
        <title>A draft genome resource for the thread blight pathogen Marasmius tenuissimus strain MS-2.</title>
        <authorList>
            <person name="Yulfo-Soto G.E."/>
            <person name="Baruah I.K."/>
            <person name="Amoako-Attah I."/>
            <person name="Bukari Y."/>
            <person name="Meinhardt L.W."/>
            <person name="Bailey B.A."/>
            <person name="Cohen S.P."/>
        </authorList>
    </citation>
    <scope>NUCLEOTIDE SEQUENCE [LARGE SCALE GENOMIC DNA]</scope>
    <source>
        <strain evidence="2 3">MS-2</strain>
    </source>
</reference>
<proteinExistence type="predicted"/>
<dbReference type="Proteomes" id="UP001437256">
    <property type="component" value="Unassembled WGS sequence"/>
</dbReference>
<gene>
    <name evidence="2" type="ORF">AAF712_011388</name>
</gene>
<keyword evidence="3" id="KW-1185">Reference proteome</keyword>
<feature type="compositionally biased region" description="Basic and acidic residues" evidence="1">
    <location>
        <begin position="566"/>
        <end position="594"/>
    </location>
</feature>
<dbReference type="EMBL" id="JBBXMP010000123">
    <property type="protein sequence ID" value="KAL0061783.1"/>
    <property type="molecule type" value="Genomic_DNA"/>
</dbReference>
<dbReference type="SUPFAM" id="SSF101152">
    <property type="entry name" value="Mob1/phocein"/>
    <property type="match status" value="1"/>
</dbReference>
<dbReference type="PANTHER" id="PTHR22599">
    <property type="entry name" value="MPS ONE BINDER KINASE ACTIVATOR-LIKE MOB"/>
    <property type="match status" value="1"/>
</dbReference>
<feature type="region of interest" description="Disordered" evidence="1">
    <location>
        <begin position="245"/>
        <end position="633"/>
    </location>
</feature>
<feature type="compositionally biased region" description="Basic and acidic residues" evidence="1">
    <location>
        <begin position="515"/>
        <end position="524"/>
    </location>
</feature>
<organism evidence="2 3">
    <name type="scientific">Marasmius tenuissimus</name>
    <dbReference type="NCBI Taxonomy" id="585030"/>
    <lineage>
        <taxon>Eukaryota</taxon>
        <taxon>Fungi</taxon>
        <taxon>Dikarya</taxon>
        <taxon>Basidiomycota</taxon>
        <taxon>Agaricomycotina</taxon>
        <taxon>Agaricomycetes</taxon>
        <taxon>Agaricomycetidae</taxon>
        <taxon>Agaricales</taxon>
        <taxon>Marasmiineae</taxon>
        <taxon>Marasmiaceae</taxon>
        <taxon>Marasmius</taxon>
    </lineage>
</organism>
<comment type="caution">
    <text evidence="2">The sequence shown here is derived from an EMBL/GenBank/DDBJ whole genome shotgun (WGS) entry which is preliminary data.</text>
</comment>
<feature type="compositionally biased region" description="Acidic residues" evidence="1">
    <location>
        <begin position="551"/>
        <end position="565"/>
    </location>
</feature>
<dbReference type="InterPro" id="IPR005301">
    <property type="entry name" value="MOB_kinase_act_fam"/>
</dbReference>
<evidence type="ECO:0000256" key="1">
    <source>
        <dbReference type="SAM" id="MobiDB-lite"/>
    </source>
</evidence>
<dbReference type="Gene3D" id="1.20.140.30">
    <property type="entry name" value="MOB kinase activator"/>
    <property type="match status" value="1"/>
</dbReference>
<evidence type="ECO:0008006" key="4">
    <source>
        <dbReference type="Google" id="ProtNLM"/>
    </source>
</evidence>
<feature type="compositionally biased region" description="Low complexity" evidence="1">
    <location>
        <begin position="369"/>
        <end position="401"/>
    </location>
</feature>
<evidence type="ECO:0000313" key="2">
    <source>
        <dbReference type="EMBL" id="KAL0061783.1"/>
    </source>
</evidence>
<feature type="compositionally biased region" description="Acidic residues" evidence="1">
    <location>
        <begin position="493"/>
        <end position="506"/>
    </location>
</feature>
<dbReference type="Pfam" id="PF03637">
    <property type="entry name" value="Mob1_phocein"/>
    <property type="match status" value="1"/>
</dbReference>